<comment type="caution">
    <text evidence="2">The sequence shown here is derived from an EMBL/GenBank/DDBJ whole genome shotgun (WGS) entry which is preliminary data.</text>
</comment>
<dbReference type="AlphaFoldDB" id="A0A0G0Q527"/>
<reference evidence="2 3" key="1">
    <citation type="journal article" date="2015" name="Nature">
        <title>rRNA introns, odd ribosomes, and small enigmatic genomes across a large radiation of phyla.</title>
        <authorList>
            <person name="Brown C.T."/>
            <person name="Hug L.A."/>
            <person name="Thomas B.C."/>
            <person name="Sharon I."/>
            <person name="Castelle C.J."/>
            <person name="Singh A."/>
            <person name="Wilkins M.J."/>
            <person name="Williams K.H."/>
            <person name="Banfield J.F."/>
        </authorList>
    </citation>
    <scope>NUCLEOTIDE SEQUENCE [LARGE SCALE GENOMIC DNA]</scope>
</reference>
<organism evidence="2 3">
    <name type="scientific">candidate division WS6 bacterium GW2011_GWF2_39_15</name>
    <dbReference type="NCBI Taxonomy" id="1619100"/>
    <lineage>
        <taxon>Bacteria</taxon>
        <taxon>Candidatus Dojkabacteria</taxon>
    </lineage>
</organism>
<feature type="domain" description="Phage-Barnase-EndoU-ColicinE5/D-RelE like nuclease 3" evidence="1">
    <location>
        <begin position="40"/>
        <end position="132"/>
    </location>
</feature>
<proteinExistence type="predicted"/>
<sequence length="149" mass="17706">MKHKLFNIHKQHIFLTPKESSCVRKRIFLTTFKLPLDFLKIKTKRVYISTFGLKHLYDKRTAREYEYLLQYLSQIIISPDAIYKNSSNRHGNIVLHKLLPEGDYIIVLQLSQKKNRGNYVLTGFRVKQKELNKFKLLWKREAGTPPSSR</sequence>
<name>A0A0G0Q527_9BACT</name>
<accession>A0A0G0Q527</accession>
<dbReference type="Pfam" id="PF18812">
    <property type="entry name" value="PBECR3"/>
    <property type="match status" value="1"/>
</dbReference>
<dbReference type="STRING" id="1619100.UT34_C0002G0027"/>
<gene>
    <name evidence="2" type="ORF">UT34_C0002G0027</name>
</gene>
<protein>
    <recommendedName>
        <fullName evidence="1">Phage-Barnase-EndoU-ColicinE5/D-RelE like nuclease 3 domain-containing protein</fullName>
    </recommendedName>
</protein>
<dbReference type="EMBL" id="LBWK01000002">
    <property type="protein sequence ID" value="KKR05520.1"/>
    <property type="molecule type" value="Genomic_DNA"/>
</dbReference>
<dbReference type="InterPro" id="IPR041301">
    <property type="entry name" value="PBECR3"/>
</dbReference>
<dbReference type="Proteomes" id="UP000034799">
    <property type="component" value="Unassembled WGS sequence"/>
</dbReference>
<evidence type="ECO:0000313" key="3">
    <source>
        <dbReference type="Proteomes" id="UP000034799"/>
    </source>
</evidence>
<evidence type="ECO:0000259" key="1">
    <source>
        <dbReference type="Pfam" id="PF18812"/>
    </source>
</evidence>
<evidence type="ECO:0000313" key="2">
    <source>
        <dbReference type="EMBL" id="KKR05520.1"/>
    </source>
</evidence>